<feature type="transmembrane region" description="Helical" evidence="1">
    <location>
        <begin position="98"/>
        <end position="117"/>
    </location>
</feature>
<gene>
    <name evidence="2" type="ORF">ACFSM0_01180</name>
</gene>
<dbReference type="PANTHER" id="PTHR34980:SF2">
    <property type="entry name" value="INNER MEMBRANE PROTEIN YHAH-RELATED"/>
    <property type="match status" value="1"/>
</dbReference>
<feature type="transmembrane region" description="Helical" evidence="1">
    <location>
        <begin position="68"/>
        <end position="86"/>
    </location>
</feature>
<keyword evidence="3" id="KW-1185">Reference proteome</keyword>
<protein>
    <submittedName>
        <fullName evidence="2">DUF805 domain-containing protein</fullName>
    </submittedName>
</protein>
<name>A0ABW5A346_9RHOB</name>
<dbReference type="PANTHER" id="PTHR34980">
    <property type="entry name" value="INNER MEMBRANE PROTEIN-RELATED-RELATED"/>
    <property type="match status" value="1"/>
</dbReference>
<sequence length="139" mass="15414">MDFFTAIKTCFRNYAGFRGRAPRSEFWWFGLFFFIGSALLAMIETRFLGFGAVERVPGGWAWQSNGGPLTGLFALGMVVPLLAVAVRRLHDLGKSGWWLLISLVPFFGTLVLLYFYVQPSQPGPNAFGPAPDRSPPPLP</sequence>
<reference evidence="3" key="1">
    <citation type="journal article" date="2019" name="Int. J. Syst. Evol. Microbiol.">
        <title>The Global Catalogue of Microorganisms (GCM) 10K type strain sequencing project: providing services to taxonomists for standard genome sequencing and annotation.</title>
        <authorList>
            <consortium name="The Broad Institute Genomics Platform"/>
            <consortium name="The Broad Institute Genome Sequencing Center for Infectious Disease"/>
            <person name="Wu L."/>
            <person name="Ma J."/>
        </authorList>
    </citation>
    <scope>NUCLEOTIDE SEQUENCE [LARGE SCALE GENOMIC DNA]</scope>
    <source>
        <strain evidence="3">CCUG 55131</strain>
    </source>
</reference>
<dbReference type="Pfam" id="PF05656">
    <property type="entry name" value="DUF805"/>
    <property type="match status" value="1"/>
</dbReference>
<dbReference type="EMBL" id="JBHUIX010000002">
    <property type="protein sequence ID" value="MFD2172692.1"/>
    <property type="molecule type" value="Genomic_DNA"/>
</dbReference>
<keyword evidence="1" id="KW-0812">Transmembrane</keyword>
<evidence type="ECO:0000313" key="3">
    <source>
        <dbReference type="Proteomes" id="UP001597413"/>
    </source>
</evidence>
<dbReference type="Proteomes" id="UP001597413">
    <property type="component" value="Unassembled WGS sequence"/>
</dbReference>
<evidence type="ECO:0000313" key="2">
    <source>
        <dbReference type="EMBL" id="MFD2172692.1"/>
    </source>
</evidence>
<keyword evidence="1" id="KW-0472">Membrane</keyword>
<comment type="caution">
    <text evidence="2">The sequence shown here is derived from an EMBL/GenBank/DDBJ whole genome shotgun (WGS) entry which is preliminary data.</text>
</comment>
<feature type="transmembrane region" description="Helical" evidence="1">
    <location>
        <begin position="26"/>
        <end position="48"/>
    </location>
</feature>
<proteinExistence type="predicted"/>
<accession>A0ABW5A346</accession>
<dbReference type="InterPro" id="IPR008523">
    <property type="entry name" value="DUF805"/>
</dbReference>
<organism evidence="2 3">
    <name type="scientific">Rhodobacter lacus</name>
    <dbReference type="NCBI Taxonomy" id="1641972"/>
    <lineage>
        <taxon>Bacteria</taxon>
        <taxon>Pseudomonadati</taxon>
        <taxon>Pseudomonadota</taxon>
        <taxon>Alphaproteobacteria</taxon>
        <taxon>Rhodobacterales</taxon>
        <taxon>Rhodobacter group</taxon>
        <taxon>Rhodobacter</taxon>
    </lineage>
</organism>
<keyword evidence="1" id="KW-1133">Transmembrane helix</keyword>
<evidence type="ECO:0000256" key="1">
    <source>
        <dbReference type="SAM" id="Phobius"/>
    </source>
</evidence>
<dbReference type="RefSeq" id="WP_377385936.1">
    <property type="nucleotide sequence ID" value="NZ_JBHUIX010000002.1"/>
</dbReference>